<sequence length="267" mass="28204">MRDIVVHCTDYRSWHGTARYAAQLAASLHASLTGLFVAPRSGPVPGPPKLAAEMAAYTQDELHNAMLAGRDFSAWARPFGIEETFWQVAIGQPHDALAMVGDWHDLVVLKGNEPLGFPGERLVCEVLFSGVPCIAVPDANNAPGSVVHALVAWNGSAASSRALHAALPLLRSAKVVSLLQQEPERSGGRAPDALAHLRAHGVPVAAVETVTGADEAAGERVLAYASDTRADLIVMGASGQRRLGERALGATTRAVLAQSRLPVFLKH</sequence>
<dbReference type="SUPFAM" id="SSF52402">
    <property type="entry name" value="Adenine nucleotide alpha hydrolases-like"/>
    <property type="match status" value="2"/>
</dbReference>
<keyword evidence="4" id="KW-1185">Reference proteome</keyword>
<reference evidence="3 4" key="1">
    <citation type="submission" date="2021-04" db="EMBL/GenBank/DDBJ databases">
        <authorList>
            <person name="Huq M.A."/>
        </authorList>
    </citation>
    <scope>NUCLEOTIDE SEQUENCE [LARGE SCALE GENOMIC DNA]</scope>
    <source>
        <strain evidence="3 4">MAH-13</strain>
    </source>
</reference>
<evidence type="ECO:0000256" key="1">
    <source>
        <dbReference type="ARBA" id="ARBA00008791"/>
    </source>
</evidence>
<proteinExistence type="inferred from homology"/>
<dbReference type="RefSeq" id="WP_209618004.1">
    <property type="nucleotide sequence ID" value="NZ_JAGJRS010000014.1"/>
</dbReference>
<dbReference type="InterPro" id="IPR006016">
    <property type="entry name" value="UspA"/>
</dbReference>
<evidence type="ECO:0000313" key="3">
    <source>
        <dbReference type="EMBL" id="MBP1474023.1"/>
    </source>
</evidence>
<dbReference type="Proteomes" id="UP000823790">
    <property type="component" value="Unassembled WGS sequence"/>
</dbReference>
<dbReference type="EMBL" id="JAGJRS010000014">
    <property type="protein sequence ID" value="MBP1474023.1"/>
    <property type="molecule type" value="Genomic_DNA"/>
</dbReference>
<dbReference type="Pfam" id="PF00582">
    <property type="entry name" value="Usp"/>
    <property type="match status" value="1"/>
</dbReference>
<feature type="domain" description="UspA" evidence="2">
    <location>
        <begin position="159"/>
        <end position="264"/>
    </location>
</feature>
<accession>A0ABS4DLV1</accession>
<gene>
    <name evidence="3" type="ORF">J7I44_06910</name>
</gene>
<comment type="similarity">
    <text evidence="1">Belongs to the universal stress protein A family.</text>
</comment>
<evidence type="ECO:0000313" key="4">
    <source>
        <dbReference type="Proteomes" id="UP000823790"/>
    </source>
</evidence>
<dbReference type="PRINTS" id="PR01438">
    <property type="entry name" value="UNVRSLSTRESS"/>
</dbReference>
<comment type="caution">
    <text evidence="3">The sequence shown here is derived from an EMBL/GenBank/DDBJ whole genome shotgun (WGS) entry which is preliminary data.</text>
</comment>
<dbReference type="CDD" id="cd00293">
    <property type="entry name" value="USP-like"/>
    <property type="match status" value="1"/>
</dbReference>
<evidence type="ECO:0000259" key="2">
    <source>
        <dbReference type="Pfam" id="PF00582"/>
    </source>
</evidence>
<name>A0ABS4DLV1_9GAMM</name>
<organism evidence="3 4">
    <name type="scientific">Frateuria flava</name>
    <dbReference type="NCBI Taxonomy" id="2821489"/>
    <lineage>
        <taxon>Bacteria</taxon>
        <taxon>Pseudomonadati</taxon>
        <taxon>Pseudomonadota</taxon>
        <taxon>Gammaproteobacteria</taxon>
        <taxon>Lysobacterales</taxon>
        <taxon>Rhodanobacteraceae</taxon>
        <taxon>Frateuria</taxon>
    </lineage>
</organism>
<dbReference type="InterPro" id="IPR006015">
    <property type="entry name" value="Universal_stress_UspA"/>
</dbReference>
<protein>
    <submittedName>
        <fullName evidence="3">Universal stress protein</fullName>
    </submittedName>
</protein>
<dbReference type="Gene3D" id="3.40.50.12370">
    <property type="match status" value="1"/>
</dbReference>